<evidence type="ECO:0000313" key="3">
    <source>
        <dbReference type="EMBL" id="OQR80903.1"/>
    </source>
</evidence>
<evidence type="ECO:0000313" key="4">
    <source>
        <dbReference type="Proteomes" id="UP000243217"/>
    </source>
</evidence>
<dbReference type="Proteomes" id="UP000243217">
    <property type="component" value="Unassembled WGS sequence"/>
</dbReference>
<keyword evidence="4" id="KW-1185">Reference proteome</keyword>
<evidence type="ECO:0000256" key="2">
    <source>
        <dbReference type="SAM" id="SignalP"/>
    </source>
</evidence>
<reference evidence="3 4" key="1">
    <citation type="journal article" date="2014" name="Genome Biol. Evol.">
        <title>The secreted proteins of Achlya hypogyna and Thraustotheca clavata identify the ancestral oomycete secretome and reveal gene acquisitions by horizontal gene transfer.</title>
        <authorList>
            <person name="Misner I."/>
            <person name="Blouin N."/>
            <person name="Leonard G."/>
            <person name="Richards T.A."/>
            <person name="Lane C.E."/>
        </authorList>
    </citation>
    <scope>NUCLEOTIDE SEQUENCE [LARGE SCALE GENOMIC DNA]</scope>
    <source>
        <strain evidence="3 4">ATCC 34112</strain>
    </source>
</reference>
<protein>
    <recommendedName>
        <fullName evidence="5">Secreted protein</fullName>
    </recommendedName>
</protein>
<evidence type="ECO:0008006" key="5">
    <source>
        <dbReference type="Google" id="ProtNLM"/>
    </source>
</evidence>
<dbReference type="OrthoDB" id="76109at2759"/>
<feature type="compositionally biased region" description="Polar residues" evidence="1">
    <location>
        <begin position="87"/>
        <end position="101"/>
    </location>
</feature>
<gene>
    <name evidence="3" type="ORF">THRCLA_11915</name>
</gene>
<name>A0A1V9Y5A8_9STRA</name>
<organism evidence="3 4">
    <name type="scientific">Thraustotheca clavata</name>
    <dbReference type="NCBI Taxonomy" id="74557"/>
    <lineage>
        <taxon>Eukaryota</taxon>
        <taxon>Sar</taxon>
        <taxon>Stramenopiles</taxon>
        <taxon>Oomycota</taxon>
        <taxon>Saprolegniomycetes</taxon>
        <taxon>Saprolegniales</taxon>
        <taxon>Achlyaceae</taxon>
        <taxon>Thraustotheca</taxon>
    </lineage>
</organism>
<dbReference type="EMBL" id="JNBS01005106">
    <property type="protein sequence ID" value="OQR80903.1"/>
    <property type="molecule type" value="Genomic_DNA"/>
</dbReference>
<evidence type="ECO:0000256" key="1">
    <source>
        <dbReference type="SAM" id="MobiDB-lite"/>
    </source>
</evidence>
<feature type="signal peptide" evidence="2">
    <location>
        <begin position="1"/>
        <end position="15"/>
    </location>
</feature>
<keyword evidence="2" id="KW-0732">Signal</keyword>
<sequence length="446" mass="49980">MKVFILGLAAASVAAVQPDNYGKGVEYGGNKYQNSEPVVKKYDNGYDSGYKKDRSGYDHKDNDDGYRYTTEKRSGYGNEKDNYDQYRPTSEPKSSYNTSANDESNFNSFYDNLKICKAEYTLESCIINSASRHDCFSEQRIKECTTKFITGFCNDLGTTTTGKYDNGYVKCDSSTCADAALADSLLVYNKLLRDVNTALDVTPQFDQWSFTTIKLALASTRNHADCVIKSFFHYLGGCAKSSVLPKRDLKCLDKALSSSKCEWAQDTADGWNLPQFLQRYGDLAFNSVVGKMKSRFGTSSNARISKAVQDLLEDVADKETQFVEVINSDYDYVKEITSVDVCAPAIDNMALDSESGTDAELVRFHFPSEKPTEFCKAKYGETAYEDSDDEKSVNLYKKCAAFFKETKEKYKPETGHDWQCVGDYSSPMRVNEDGDVECMSTNGRDC</sequence>
<comment type="caution">
    <text evidence="3">The sequence shown here is derived from an EMBL/GenBank/DDBJ whole genome shotgun (WGS) entry which is preliminary data.</text>
</comment>
<feature type="region of interest" description="Disordered" evidence="1">
    <location>
        <begin position="50"/>
        <end position="101"/>
    </location>
</feature>
<feature type="chain" id="PRO_5012461345" description="Secreted protein" evidence="2">
    <location>
        <begin position="16"/>
        <end position="446"/>
    </location>
</feature>
<proteinExistence type="predicted"/>
<accession>A0A1V9Y5A8</accession>
<feature type="compositionally biased region" description="Basic and acidic residues" evidence="1">
    <location>
        <begin position="50"/>
        <end position="84"/>
    </location>
</feature>
<dbReference type="AlphaFoldDB" id="A0A1V9Y5A8"/>
<feature type="non-terminal residue" evidence="3">
    <location>
        <position position="446"/>
    </location>
</feature>